<dbReference type="NCBIfam" id="TIGR00377">
    <property type="entry name" value="ant_ant_sig"/>
    <property type="match status" value="1"/>
</dbReference>
<dbReference type="InterPro" id="IPR050267">
    <property type="entry name" value="Anti-sigma-factor_SerPK"/>
</dbReference>
<dbReference type="CDD" id="cd07043">
    <property type="entry name" value="STAS_anti-anti-sigma_factors"/>
    <property type="match status" value="1"/>
</dbReference>
<sequence length="253" mass="27208">MRDGAGEARGSVAGPSIALVPAFGDVDVTTTPRLRRAIDALIDGGCKRIVLNMAEATYVDSAGMGMIFHEIRHMREHGGLLSLTNVSPSVMRALRIARVVDLVPVSAQGSRPQVPALDPSAMPLWRTTVWIDPDDLGASRERVASLLSRMDLSPDDLFDLNLATGEAMGNAIDHTDDRCALVTVACYPDRAVVDVTDCGCGFELSPDDDTPEVGEGDERGRGIKLMRLLADSVSIVRRQQGGTCVRIVKLFRP</sequence>
<evidence type="ECO:0000313" key="6">
    <source>
        <dbReference type="Proteomes" id="UP000469325"/>
    </source>
</evidence>
<organism evidence="5 6">
    <name type="scientific">Olsenella porci</name>
    <dbReference type="NCBI Taxonomy" id="2652279"/>
    <lineage>
        <taxon>Bacteria</taxon>
        <taxon>Bacillati</taxon>
        <taxon>Actinomycetota</taxon>
        <taxon>Coriobacteriia</taxon>
        <taxon>Coriobacteriales</taxon>
        <taxon>Atopobiaceae</taxon>
        <taxon>Olsenella</taxon>
    </lineage>
</organism>
<dbReference type="PANTHER" id="PTHR35526:SF3">
    <property type="entry name" value="ANTI-SIGMA-F FACTOR RSBW"/>
    <property type="match status" value="1"/>
</dbReference>
<accession>A0A6N7XAN1</accession>
<gene>
    <name evidence="5" type="ORF">FYJ68_05690</name>
</gene>
<evidence type="ECO:0000313" key="5">
    <source>
        <dbReference type="EMBL" id="MST72600.1"/>
    </source>
</evidence>
<comment type="caution">
    <text evidence="5">The sequence shown here is derived from an EMBL/GenBank/DDBJ whole genome shotgun (WGS) entry which is preliminary data.</text>
</comment>
<protein>
    <recommendedName>
        <fullName evidence="3">Anti-sigma factor antagonist</fullName>
    </recommendedName>
</protein>
<dbReference type="PROSITE" id="PS50801">
    <property type="entry name" value="STAS"/>
    <property type="match status" value="1"/>
</dbReference>
<proteinExistence type="inferred from homology"/>
<dbReference type="PANTHER" id="PTHR35526">
    <property type="entry name" value="ANTI-SIGMA-F FACTOR RSBW-RELATED"/>
    <property type="match status" value="1"/>
</dbReference>
<dbReference type="InterPro" id="IPR003658">
    <property type="entry name" value="Anti-sigma_ant"/>
</dbReference>
<dbReference type="Pfam" id="PF13581">
    <property type="entry name" value="HATPase_c_2"/>
    <property type="match status" value="1"/>
</dbReference>
<reference evidence="5 6" key="1">
    <citation type="submission" date="2019-08" db="EMBL/GenBank/DDBJ databases">
        <title>In-depth cultivation of the pig gut microbiome towards novel bacterial diversity and tailored functional studies.</title>
        <authorList>
            <person name="Wylensek D."/>
            <person name="Hitch T.C.A."/>
            <person name="Clavel T."/>
        </authorList>
    </citation>
    <scope>NUCLEOTIDE SEQUENCE [LARGE SCALE GENOMIC DNA]</scope>
    <source>
        <strain evidence="5 6">CA-Schmier-601-WT-1</strain>
    </source>
</reference>
<keyword evidence="2" id="KW-0418">Kinase</keyword>
<keyword evidence="2" id="KW-0723">Serine/threonine-protein kinase</keyword>
<evidence type="ECO:0000256" key="2">
    <source>
        <dbReference type="ARBA" id="ARBA00022527"/>
    </source>
</evidence>
<dbReference type="SUPFAM" id="SSF52091">
    <property type="entry name" value="SpoIIaa-like"/>
    <property type="match status" value="1"/>
</dbReference>
<dbReference type="InterPro" id="IPR036513">
    <property type="entry name" value="STAS_dom_sf"/>
</dbReference>
<dbReference type="SUPFAM" id="SSF55874">
    <property type="entry name" value="ATPase domain of HSP90 chaperone/DNA topoisomerase II/histidine kinase"/>
    <property type="match status" value="1"/>
</dbReference>
<dbReference type="GO" id="GO:0004674">
    <property type="term" value="F:protein serine/threonine kinase activity"/>
    <property type="evidence" value="ECO:0007669"/>
    <property type="project" value="UniProtKB-KW"/>
</dbReference>
<name>A0A6N7XAN1_9ACTN</name>
<dbReference type="AlphaFoldDB" id="A0A6N7XAN1"/>
<dbReference type="EMBL" id="VUNC01000003">
    <property type="protein sequence ID" value="MST72600.1"/>
    <property type="molecule type" value="Genomic_DNA"/>
</dbReference>
<keyword evidence="2" id="KW-0808">Transferase</keyword>
<evidence type="ECO:0000256" key="3">
    <source>
        <dbReference type="RuleBase" id="RU003749"/>
    </source>
</evidence>
<comment type="similarity">
    <text evidence="1 3">Belongs to the anti-sigma-factor antagonist family.</text>
</comment>
<dbReference type="Proteomes" id="UP000469325">
    <property type="component" value="Unassembled WGS sequence"/>
</dbReference>
<dbReference type="InterPro" id="IPR036890">
    <property type="entry name" value="HATPase_C_sf"/>
</dbReference>
<feature type="domain" description="STAS" evidence="4">
    <location>
        <begin position="15"/>
        <end position="103"/>
    </location>
</feature>
<dbReference type="Gene3D" id="3.30.750.24">
    <property type="entry name" value="STAS domain"/>
    <property type="match status" value="1"/>
</dbReference>
<dbReference type="Pfam" id="PF01740">
    <property type="entry name" value="STAS"/>
    <property type="match status" value="1"/>
</dbReference>
<dbReference type="CDD" id="cd16936">
    <property type="entry name" value="HATPase_RsbW-like"/>
    <property type="match status" value="1"/>
</dbReference>
<dbReference type="RefSeq" id="WP_154434870.1">
    <property type="nucleotide sequence ID" value="NZ_VUNC01000003.1"/>
</dbReference>
<dbReference type="InterPro" id="IPR002645">
    <property type="entry name" value="STAS_dom"/>
</dbReference>
<dbReference type="InterPro" id="IPR003594">
    <property type="entry name" value="HATPase_dom"/>
</dbReference>
<dbReference type="Gene3D" id="3.30.565.10">
    <property type="entry name" value="Histidine kinase-like ATPase, C-terminal domain"/>
    <property type="match status" value="1"/>
</dbReference>
<evidence type="ECO:0000256" key="1">
    <source>
        <dbReference type="ARBA" id="ARBA00009013"/>
    </source>
</evidence>
<evidence type="ECO:0000259" key="4">
    <source>
        <dbReference type="PROSITE" id="PS50801"/>
    </source>
</evidence>
<dbReference type="GO" id="GO:0043856">
    <property type="term" value="F:anti-sigma factor antagonist activity"/>
    <property type="evidence" value="ECO:0007669"/>
    <property type="project" value="InterPro"/>
</dbReference>
<keyword evidence="6" id="KW-1185">Reference proteome</keyword>